<sequence length="323" mass="37110">MKEKILLIGGAGFIGSYVCRKLLNLGYEVMVYDSFTRFKDMLEPYYLKCMDIRFGDIRDEIKFHRGDVRDSLNLNSVIDDFKPNRIINLAANPLANAMPEYNKEMLMTKIDGTHNILEAIRGKDYFDRFVYISSSMVYGDFLEIPVKLDQPKKPKNVYGMAKYCGEVITTGFNFMYDIPFSIIRPSAVYGPTDTNRRVSQIFMENAIKGKTLRLDNMGEMKLDFSYVDDVADGIVKVTINDKALGETFNITNGKGYSLLDYANYLKKYYPDLKMELVEKKDDKIPRRGALDISKAKELIGYEPKVDLEKGIGLYVDYYKKIGF</sequence>
<gene>
    <name evidence="3" type="ORF">HMPREF9629_01744</name>
</gene>
<dbReference type="SUPFAM" id="SSF51735">
    <property type="entry name" value="NAD(P)-binding Rossmann-fold domains"/>
    <property type="match status" value="1"/>
</dbReference>
<dbReference type="EMBL" id="AFZE01000010">
    <property type="protein sequence ID" value="EHL15620.1"/>
    <property type="molecule type" value="Genomic_DNA"/>
</dbReference>
<evidence type="ECO:0000259" key="2">
    <source>
        <dbReference type="Pfam" id="PF01370"/>
    </source>
</evidence>
<dbReference type="HOGENOM" id="CLU_007383_1_7_9"/>
<comment type="similarity">
    <text evidence="1">Belongs to the NAD(P)-dependent epimerase/dehydratase family.</text>
</comment>
<reference evidence="3 4" key="1">
    <citation type="submission" date="2011-08" db="EMBL/GenBank/DDBJ databases">
        <title>The Genome Sequence of Eubacteriaceae bacterium ACC19a.</title>
        <authorList>
            <consortium name="The Broad Institute Genome Sequencing Platform"/>
            <person name="Earl A."/>
            <person name="Ward D."/>
            <person name="Feldgarden M."/>
            <person name="Gevers D."/>
            <person name="Sizova M."/>
            <person name="Hazen A."/>
            <person name="Epstein S."/>
            <person name="Young S.K."/>
            <person name="Zeng Q."/>
            <person name="Gargeya S."/>
            <person name="Fitzgerald M."/>
            <person name="Haas B."/>
            <person name="Abouelleil A."/>
            <person name="Alvarado L."/>
            <person name="Arachchi H.M."/>
            <person name="Berlin A."/>
            <person name="Brown A."/>
            <person name="Chapman S.B."/>
            <person name="Chen Z."/>
            <person name="Dunbar C."/>
            <person name="Freedman E."/>
            <person name="Gearin G."/>
            <person name="Gellesch M."/>
            <person name="Goldberg J."/>
            <person name="Griggs A."/>
            <person name="Gujja S."/>
            <person name="Heiman D."/>
            <person name="Howarth C."/>
            <person name="Larson L."/>
            <person name="Lui A."/>
            <person name="MacDonald P.J.P."/>
            <person name="Montmayeur A."/>
            <person name="Murphy C."/>
            <person name="Neiman D."/>
            <person name="Pearson M."/>
            <person name="Priest M."/>
            <person name="Roberts A."/>
            <person name="Saif S."/>
            <person name="Shea T."/>
            <person name="Shenoy N."/>
            <person name="Sisk P."/>
            <person name="Stolte C."/>
            <person name="Sykes S."/>
            <person name="Wortman J."/>
            <person name="Nusbaum C."/>
            <person name="Birren B."/>
        </authorList>
    </citation>
    <scope>NUCLEOTIDE SEQUENCE [LARGE SCALE GENOMIC DNA]</scope>
    <source>
        <strain evidence="3 4">ACC19a</strain>
    </source>
</reference>
<dbReference type="BioCyc" id="EBAC796937-HMP:GMGH-1752-MONOMER"/>
<name>G9WZY8_9FIRM</name>
<dbReference type="AlphaFoldDB" id="G9WZY8"/>
<evidence type="ECO:0000256" key="1">
    <source>
        <dbReference type="ARBA" id="ARBA00007637"/>
    </source>
</evidence>
<accession>G9WZY8</accession>
<dbReference type="Gene3D" id="3.40.50.720">
    <property type="entry name" value="NAD(P)-binding Rossmann-like Domain"/>
    <property type="match status" value="1"/>
</dbReference>
<dbReference type="Pfam" id="PF01370">
    <property type="entry name" value="Epimerase"/>
    <property type="match status" value="1"/>
</dbReference>
<organism evidence="3 4">
    <name type="scientific">Peptoanaerobacter stomatis</name>
    <dbReference type="NCBI Taxonomy" id="796937"/>
    <lineage>
        <taxon>Bacteria</taxon>
        <taxon>Bacillati</taxon>
        <taxon>Bacillota</taxon>
        <taxon>Clostridia</taxon>
        <taxon>Peptostreptococcales</taxon>
        <taxon>Filifactoraceae</taxon>
        <taxon>Peptoanaerobacter</taxon>
    </lineage>
</organism>
<dbReference type="Proteomes" id="UP000006437">
    <property type="component" value="Unassembled WGS sequence"/>
</dbReference>
<protein>
    <recommendedName>
        <fullName evidence="2">NAD-dependent epimerase/dehydratase domain-containing protein</fullName>
    </recommendedName>
</protein>
<dbReference type="InterPro" id="IPR036291">
    <property type="entry name" value="NAD(P)-bd_dom_sf"/>
</dbReference>
<dbReference type="PANTHER" id="PTHR43000">
    <property type="entry name" value="DTDP-D-GLUCOSE 4,6-DEHYDRATASE-RELATED"/>
    <property type="match status" value="1"/>
</dbReference>
<feature type="domain" description="NAD-dependent epimerase/dehydratase" evidence="2">
    <location>
        <begin position="5"/>
        <end position="250"/>
    </location>
</feature>
<comment type="caution">
    <text evidence="3">The sequence shown here is derived from an EMBL/GenBank/DDBJ whole genome shotgun (WGS) entry which is preliminary data.</text>
</comment>
<evidence type="ECO:0000313" key="3">
    <source>
        <dbReference type="EMBL" id="EHL15620.1"/>
    </source>
</evidence>
<dbReference type="InterPro" id="IPR001509">
    <property type="entry name" value="Epimerase_deHydtase"/>
</dbReference>
<dbReference type="RefSeq" id="WP_009525973.1">
    <property type="nucleotide sequence ID" value="NZ_JH414559.1"/>
</dbReference>
<proteinExistence type="inferred from homology"/>
<evidence type="ECO:0000313" key="4">
    <source>
        <dbReference type="Proteomes" id="UP000006437"/>
    </source>
</evidence>